<name>A0AAV4XPF5_CAEEX</name>
<gene>
    <name evidence="1" type="ORF">CEXT_297971</name>
</gene>
<protein>
    <submittedName>
        <fullName evidence="1">Uncharacterized protein</fullName>
    </submittedName>
</protein>
<comment type="caution">
    <text evidence="1">The sequence shown here is derived from an EMBL/GenBank/DDBJ whole genome shotgun (WGS) entry which is preliminary data.</text>
</comment>
<reference evidence="1 2" key="1">
    <citation type="submission" date="2021-06" db="EMBL/GenBank/DDBJ databases">
        <title>Caerostris extrusa draft genome.</title>
        <authorList>
            <person name="Kono N."/>
            <person name="Arakawa K."/>
        </authorList>
    </citation>
    <scope>NUCLEOTIDE SEQUENCE [LARGE SCALE GENOMIC DNA]</scope>
</reference>
<organism evidence="1 2">
    <name type="scientific">Caerostris extrusa</name>
    <name type="common">Bark spider</name>
    <name type="synonym">Caerostris bankana</name>
    <dbReference type="NCBI Taxonomy" id="172846"/>
    <lineage>
        <taxon>Eukaryota</taxon>
        <taxon>Metazoa</taxon>
        <taxon>Ecdysozoa</taxon>
        <taxon>Arthropoda</taxon>
        <taxon>Chelicerata</taxon>
        <taxon>Arachnida</taxon>
        <taxon>Araneae</taxon>
        <taxon>Araneomorphae</taxon>
        <taxon>Entelegynae</taxon>
        <taxon>Araneoidea</taxon>
        <taxon>Araneidae</taxon>
        <taxon>Caerostris</taxon>
    </lineage>
</organism>
<dbReference type="AlphaFoldDB" id="A0AAV4XPF5"/>
<dbReference type="EMBL" id="BPLR01018110">
    <property type="protein sequence ID" value="GIY97015.1"/>
    <property type="molecule type" value="Genomic_DNA"/>
</dbReference>
<evidence type="ECO:0000313" key="1">
    <source>
        <dbReference type="EMBL" id="GIY97015.1"/>
    </source>
</evidence>
<keyword evidence="2" id="KW-1185">Reference proteome</keyword>
<proteinExistence type="predicted"/>
<evidence type="ECO:0000313" key="2">
    <source>
        <dbReference type="Proteomes" id="UP001054945"/>
    </source>
</evidence>
<dbReference type="Proteomes" id="UP001054945">
    <property type="component" value="Unassembled WGS sequence"/>
</dbReference>
<sequence>MRSMMSRHCYCKASLFVAEVWGRGLHLRHALGNLSGNQVGHSLSAAEVRSQGFLAYDIERDAHDLFKRTRKAKVLISAGIGSRPILFVLLLFKEVSFEPGFRVNNNQALVRDLFNITFTSRSLEIRLILK</sequence>
<accession>A0AAV4XPF5</accession>